<feature type="region of interest" description="Disordered" evidence="1">
    <location>
        <begin position="563"/>
        <end position="655"/>
    </location>
</feature>
<dbReference type="EMBL" id="ML733759">
    <property type="protein sequence ID" value="KAB8212972.1"/>
    <property type="molecule type" value="Genomic_DNA"/>
</dbReference>
<feature type="compositionally biased region" description="Basic and acidic residues" evidence="1">
    <location>
        <begin position="602"/>
        <end position="623"/>
    </location>
</feature>
<protein>
    <submittedName>
        <fullName evidence="2">Uncharacterized protein</fullName>
    </submittedName>
</protein>
<dbReference type="AlphaFoldDB" id="A0A5N6E5X8"/>
<sequence>MELMTDTERQLATERQLKYQGTAKINLDQISIHPSVDRETDPKNVERLREIFAKDSCQRLDLKNHVTATVSKQHLREACQAAGHTPEALRAHQPQCPHLHFSGHQVQCLHGQHRLQAAEECLASSERWWTVDLYLDDISPDLQNALVDEYANEKHPTDGEVYRKIRQYQHESNALFQDRWLSRLSPNKAKRLRRLTSNDNKYLCAAFDALLAIPGLWNGMSLGSLNGEIIHYLRHVKSFWATLVNYDRAQMARIDLHTVDTLQLHAPRASRTDRKTVKGKILSGEVFSNFSRSERAAILGKLQRHEACDGIIPSLHTFFRDMSYPEVCANAVKRLVTINKQHSAVRSALIHSFRPRSAGGDCLIQTSEITFRQQQGSEVERIYSGYRQLWMYAMRHYPDMAKDVQSGTQRANPTRAKARAKSDARVIYEMAALAQKLGFRTPHIKAILRESPDRQDAKDVLYKARKPDRYHYNKETFESLVDRIVDCFGLAIPNEGPPTAALIAGKAPKLADRCGIPREQTQHLDRPHIFWDQLHADTVRQTDLSSLSLRRYVYYAFFGRPSSPASAQGTPSGRTPHSGSFSPLFVPNDDSPLDSESIQNDTSRRDMIEERRQRRDARRLGRQERRHHGQQAAAGGSIPPPEPSLSGSIEEETRFSESITMEMWESSGSEDLEMQSHGEMIEQECMEMDEDMTLNHG</sequence>
<accession>A0A5N6E5X8</accession>
<evidence type="ECO:0000256" key="1">
    <source>
        <dbReference type="SAM" id="MobiDB-lite"/>
    </source>
</evidence>
<proteinExistence type="predicted"/>
<organism evidence="2 3">
    <name type="scientific">Aspergillus novoparasiticus</name>
    <dbReference type="NCBI Taxonomy" id="986946"/>
    <lineage>
        <taxon>Eukaryota</taxon>
        <taxon>Fungi</taxon>
        <taxon>Dikarya</taxon>
        <taxon>Ascomycota</taxon>
        <taxon>Pezizomycotina</taxon>
        <taxon>Eurotiomycetes</taxon>
        <taxon>Eurotiomycetidae</taxon>
        <taxon>Eurotiales</taxon>
        <taxon>Aspergillaceae</taxon>
        <taxon>Aspergillus</taxon>
        <taxon>Aspergillus subgen. Circumdati</taxon>
    </lineage>
</organism>
<feature type="compositionally biased region" description="Polar residues" evidence="1">
    <location>
        <begin position="563"/>
        <end position="581"/>
    </location>
</feature>
<keyword evidence="3" id="KW-1185">Reference proteome</keyword>
<reference evidence="2 3" key="1">
    <citation type="submission" date="2019-04" db="EMBL/GenBank/DDBJ databases">
        <title>Fungal friends and foes A comparative genomics study of 23 Aspergillus species from section Flavi.</title>
        <authorList>
            <consortium name="DOE Joint Genome Institute"/>
            <person name="Kjaerbolling I."/>
            <person name="Vesth T.C."/>
            <person name="Frisvad J.C."/>
            <person name="Nybo J.L."/>
            <person name="Theobald S."/>
            <person name="Kildgaard S."/>
            <person name="Petersen T.I."/>
            <person name="Kuo A."/>
            <person name="Sato A."/>
            <person name="Lyhne E.K."/>
            <person name="Kogle M.E."/>
            <person name="Wiebenga A."/>
            <person name="Kun R.S."/>
            <person name="Lubbers R.J."/>
            <person name="Makela M.R."/>
            <person name="Barry K."/>
            <person name="Chovatia M."/>
            <person name="Clum A."/>
            <person name="Daum C."/>
            <person name="Haridas S."/>
            <person name="He G."/>
            <person name="LaButti K."/>
            <person name="Lipzen A."/>
            <person name="Mondo S."/>
            <person name="Pangilinan J."/>
            <person name="Riley R."/>
            <person name="Salamov A."/>
            <person name="Simmons B.A."/>
            <person name="Magnuson J.K."/>
            <person name="Henrissat B."/>
            <person name="Mortensen U.H."/>
            <person name="Larsen T.O."/>
            <person name="De vries R.P."/>
            <person name="Grigoriev I.V."/>
            <person name="Machida M."/>
            <person name="Baker S.E."/>
            <person name="Andersen M.R."/>
        </authorList>
    </citation>
    <scope>NUCLEOTIDE SEQUENCE [LARGE SCALE GENOMIC DNA]</scope>
    <source>
        <strain evidence="2 3">CBS 126849</strain>
    </source>
</reference>
<dbReference type="Proteomes" id="UP000326799">
    <property type="component" value="Unassembled WGS sequence"/>
</dbReference>
<name>A0A5N6E5X8_9EURO</name>
<gene>
    <name evidence="2" type="ORF">BDV33DRAFT_210655</name>
</gene>
<evidence type="ECO:0000313" key="2">
    <source>
        <dbReference type="EMBL" id="KAB8212972.1"/>
    </source>
</evidence>
<dbReference type="InterPro" id="IPR022198">
    <property type="entry name" value="DUF3723"/>
</dbReference>
<dbReference type="Pfam" id="PF12520">
    <property type="entry name" value="DUF3723"/>
    <property type="match status" value="1"/>
</dbReference>
<evidence type="ECO:0000313" key="3">
    <source>
        <dbReference type="Proteomes" id="UP000326799"/>
    </source>
</evidence>